<dbReference type="STRING" id="930990.A0A067M8U8"/>
<evidence type="ECO:0000256" key="2">
    <source>
        <dbReference type="SAM" id="MobiDB-lite"/>
    </source>
</evidence>
<gene>
    <name evidence="3" type="ORF">BOTBODRAFT_176720</name>
</gene>
<dbReference type="EMBL" id="KL198052">
    <property type="protein sequence ID" value="KDQ12198.1"/>
    <property type="molecule type" value="Genomic_DNA"/>
</dbReference>
<dbReference type="OrthoDB" id="3236156at2759"/>
<keyword evidence="1" id="KW-0175">Coiled coil</keyword>
<keyword evidence="4" id="KW-1185">Reference proteome</keyword>
<organism evidence="3 4">
    <name type="scientific">Botryobasidium botryosum (strain FD-172 SS1)</name>
    <dbReference type="NCBI Taxonomy" id="930990"/>
    <lineage>
        <taxon>Eukaryota</taxon>
        <taxon>Fungi</taxon>
        <taxon>Dikarya</taxon>
        <taxon>Basidiomycota</taxon>
        <taxon>Agaricomycotina</taxon>
        <taxon>Agaricomycetes</taxon>
        <taxon>Cantharellales</taxon>
        <taxon>Botryobasidiaceae</taxon>
        <taxon>Botryobasidium</taxon>
    </lineage>
</organism>
<feature type="region of interest" description="Disordered" evidence="2">
    <location>
        <begin position="1"/>
        <end position="51"/>
    </location>
</feature>
<feature type="coiled-coil region" evidence="1">
    <location>
        <begin position="77"/>
        <end position="154"/>
    </location>
</feature>
<dbReference type="HOGENOM" id="CLU_647211_0_0_1"/>
<feature type="compositionally biased region" description="Polar residues" evidence="2">
    <location>
        <begin position="30"/>
        <end position="40"/>
    </location>
</feature>
<reference evidence="4" key="1">
    <citation type="journal article" date="2014" name="Proc. Natl. Acad. Sci. U.S.A.">
        <title>Extensive sampling of basidiomycete genomes demonstrates inadequacy of the white-rot/brown-rot paradigm for wood decay fungi.</title>
        <authorList>
            <person name="Riley R."/>
            <person name="Salamov A.A."/>
            <person name="Brown D.W."/>
            <person name="Nagy L.G."/>
            <person name="Floudas D."/>
            <person name="Held B.W."/>
            <person name="Levasseur A."/>
            <person name="Lombard V."/>
            <person name="Morin E."/>
            <person name="Otillar R."/>
            <person name="Lindquist E.A."/>
            <person name="Sun H."/>
            <person name="LaButti K.M."/>
            <person name="Schmutz J."/>
            <person name="Jabbour D."/>
            <person name="Luo H."/>
            <person name="Baker S.E."/>
            <person name="Pisabarro A.G."/>
            <person name="Walton J.D."/>
            <person name="Blanchette R.A."/>
            <person name="Henrissat B."/>
            <person name="Martin F."/>
            <person name="Cullen D."/>
            <person name="Hibbett D.S."/>
            <person name="Grigoriev I.V."/>
        </authorList>
    </citation>
    <scope>NUCLEOTIDE SEQUENCE [LARGE SCALE GENOMIC DNA]</scope>
    <source>
        <strain evidence="4">FD-172 SS1</strain>
    </source>
</reference>
<dbReference type="AlphaFoldDB" id="A0A067M8U8"/>
<proteinExistence type="predicted"/>
<protein>
    <submittedName>
        <fullName evidence="3">Uncharacterized protein</fullName>
    </submittedName>
</protein>
<dbReference type="InParanoid" id="A0A067M8U8"/>
<evidence type="ECO:0000256" key="1">
    <source>
        <dbReference type="SAM" id="Coils"/>
    </source>
</evidence>
<accession>A0A067M8U8</accession>
<evidence type="ECO:0000313" key="4">
    <source>
        <dbReference type="Proteomes" id="UP000027195"/>
    </source>
</evidence>
<evidence type="ECO:0000313" key="3">
    <source>
        <dbReference type="EMBL" id="KDQ12198.1"/>
    </source>
</evidence>
<sequence>MGFKKPRSPAQIAQLKSNHEKLHKKPHPPSTSSLNTSAPVSPSPLELTQKELEESNVKFKEVSSQVAKVLKGEAKAVQELEEVRSQATETITSLKQETQQKIKEIEAAGLQEVEELQAELEELQTRAEDAEEGTQRLQAKLGKELERLDKLKHQNNALRMSKAHTPQKQQNAVAEGARVLLKEGGVITEDTQEGIRDLVSLNIPVENINSATHTVARMLGSNVADSIDKHSVSHIVLEGLVAADMQSMREAHDARAISLSNDRTTNKHLNYESRHGLMVVPTYAPGSDPSARLPRETIRMQRFFGVSQAANHQSDTQLQGWVDMVQAMHDTYNESYMGKAEPWDWRVFTQMVKGMCTNHANDQKKLFQLFGNLKTNYEAELLGEASFQSPNRLEDMCLILAEEIEHCIEDAGGEEEWEALTVEE</sequence>
<dbReference type="Proteomes" id="UP000027195">
    <property type="component" value="Unassembled WGS sequence"/>
</dbReference>
<name>A0A067M8U8_BOTB1</name>